<evidence type="ECO:0000313" key="1">
    <source>
        <dbReference type="EMBL" id="CAB4811800.1"/>
    </source>
</evidence>
<sequence length="61" mass="6425">MQEVGEQLGKSTGKRADLGDAIGGCLKLVRHVEPGHLQRAAVFVDHRGGFRVGPDVELGCG</sequence>
<accession>A0A6J6YQT0</accession>
<name>A0A6J6YQT0_9ZZZZ</name>
<organism evidence="1">
    <name type="scientific">freshwater metagenome</name>
    <dbReference type="NCBI Taxonomy" id="449393"/>
    <lineage>
        <taxon>unclassified sequences</taxon>
        <taxon>metagenomes</taxon>
        <taxon>ecological metagenomes</taxon>
    </lineage>
</organism>
<reference evidence="1" key="1">
    <citation type="submission" date="2020-05" db="EMBL/GenBank/DDBJ databases">
        <authorList>
            <person name="Chiriac C."/>
            <person name="Salcher M."/>
            <person name="Ghai R."/>
            <person name="Kavagutti S V."/>
        </authorList>
    </citation>
    <scope>NUCLEOTIDE SEQUENCE</scope>
</reference>
<protein>
    <submittedName>
        <fullName evidence="1">Unannotated protein</fullName>
    </submittedName>
</protein>
<dbReference type="EMBL" id="CAFAAI010000319">
    <property type="protein sequence ID" value="CAB4811800.1"/>
    <property type="molecule type" value="Genomic_DNA"/>
</dbReference>
<gene>
    <name evidence="1" type="ORF">UFOPK2992_01631</name>
</gene>
<proteinExistence type="predicted"/>
<dbReference type="AlphaFoldDB" id="A0A6J6YQT0"/>